<keyword evidence="2" id="KW-1185">Reference proteome</keyword>
<dbReference type="EMBL" id="JABBHF010000011">
    <property type="protein sequence ID" value="NMH89208.1"/>
    <property type="molecule type" value="Genomic_DNA"/>
</dbReference>
<evidence type="ECO:0000313" key="1">
    <source>
        <dbReference type="EMBL" id="NMH89208.1"/>
    </source>
</evidence>
<gene>
    <name evidence="1" type="ORF">HHX25_16975</name>
</gene>
<comment type="caution">
    <text evidence="1">The sequence shown here is derived from an EMBL/GenBank/DDBJ whole genome shotgun (WGS) entry which is preliminary data.</text>
</comment>
<sequence>MNRRKFLSSGTIGLSAISMIPSSIIANNNPVSVFSIGEGFNRVSSQINHISVAFLPQHFLKAHTALMHILLKKGYSYDNTKVVKLSSNCFAIPLSKKPLIGFNTKELALLIEHKGNCKHYILNENTTIAFNSLVENFSKSSDSHELNLDAIAFSAPAKVIKKSDGKENRFVYKNADGNTVTLIGSSKRQIAMVN</sequence>
<proteinExistence type="predicted"/>
<accession>A0ABX1S2R7</accession>
<dbReference type="Proteomes" id="UP000746690">
    <property type="component" value="Unassembled WGS sequence"/>
</dbReference>
<organism evidence="1 2">
    <name type="scientific">Flavivirga algicola</name>
    <dbReference type="NCBI Taxonomy" id="2729136"/>
    <lineage>
        <taxon>Bacteria</taxon>
        <taxon>Pseudomonadati</taxon>
        <taxon>Bacteroidota</taxon>
        <taxon>Flavobacteriia</taxon>
        <taxon>Flavobacteriales</taxon>
        <taxon>Flavobacteriaceae</taxon>
        <taxon>Flavivirga</taxon>
    </lineage>
</organism>
<name>A0ABX1S2R7_9FLAO</name>
<evidence type="ECO:0000313" key="2">
    <source>
        <dbReference type="Proteomes" id="UP000746690"/>
    </source>
</evidence>
<dbReference type="RefSeq" id="WP_169675982.1">
    <property type="nucleotide sequence ID" value="NZ_JABBHF010000011.1"/>
</dbReference>
<protein>
    <submittedName>
        <fullName evidence="1">Uncharacterized protein</fullName>
    </submittedName>
</protein>
<reference evidence="1 2" key="1">
    <citation type="submission" date="2020-04" db="EMBL/GenBank/DDBJ databases">
        <title>A Flavivirga sp. nov.</title>
        <authorList>
            <person name="Sun X."/>
        </authorList>
    </citation>
    <scope>NUCLEOTIDE SEQUENCE [LARGE SCALE GENOMIC DNA]</scope>
    <source>
        <strain evidence="1 2">Y03</strain>
    </source>
</reference>